<evidence type="ECO:0000256" key="2">
    <source>
        <dbReference type="ARBA" id="ARBA00023125"/>
    </source>
</evidence>
<evidence type="ECO:0000256" key="3">
    <source>
        <dbReference type="ARBA" id="ARBA00023163"/>
    </source>
</evidence>
<dbReference type="SUPFAM" id="SSF47413">
    <property type="entry name" value="lambda repressor-like DNA-binding domains"/>
    <property type="match status" value="1"/>
</dbReference>
<evidence type="ECO:0000313" key="6">
    <source>
        <dbReference type="Proteomes" id="UP000016762"/>
    </source>
</evidence>
<gene>
    <name evidence="5" type="ORF">RS24_00286</name>
</gene>
<comment type="caution">
    <text evidence="5">The sequence shown here is derived from an EMBL/GenBank/DDBJ whole genome shotgun (WGS) entry which is preliminary data.</text>
</comment>
<dbReference type="SUPFAM" id="SSF53822">
    <property type="entry name" value="Periplasmic binding protein-like I"/>
    <property type="match status" value="1"/>
</dbReference>
<dbReference type="CDD" id="cd01545">
    <property type="entry name" value="PBP1_SalR"/>
    <property type="match status" value="1"/>
</dbReference>
<dbReference type="Gene3D" id="1.10.260.40">
    <property type="entry name" value="lambda repressor-like DNA-binding domains"/>
    <property type="match status" value="1"/>
</dbReference>
<keyword evidence="2" id="KW-0238">DNA-binding</keyword>
<dbReference type="Pfam" id="PF00356">
    <property type="entry name" value="LacI"/>
    <property type="match status" value="1"/>
</dbReference>
<sequence length="362" mass="40623">MGIYICSFCFAFYESLRMSLRHKKKRVTVTDIAKEAGVSLKTASRALNNSPHVRKEKREAVLRAAKKFNFRPNISARQLASNRSYVITHFYDNLNTDYLSKIYTGMQKACHKHGYYAVAEATDYSRKNFIAQTLDYASSFNIDGLILSPPLCDDAKLIEALKKQDIKLVLISPQEASNDDYYVFVDEERSAFEITEHLITLGHENIAFLGGLKSHKAASDRQKGFISAMKHHGLNASNKNIKSGDFTMQSGHDAYVDIMKKLPEATAIFAANDEMAMGVIMAALNDGKKIPDEIAIAGYDNIRFSGLFWPSLTTVSPPVIEMASYATNLLIRLISGEIIKNKRHEFVSEIIIRKSTNKRKSS</sequence>
<dbReference type="GO" id="GO:0000976">
    <property type="term" value="F:transcription cis-regulatory region binding"/>
    <property type="evidence" value="ECO:0007669"/>
    <property type="project" value="TreeGrafter"/>
</dbReference>
<dbReference type="PROSITE" id="PS50932">
    <property type="entry name" value="HTH_LACI_2"/>
    <property type="match status" value="1"/>
</dbReference>
<evidence type="ECO:0000256" key="1">
    <source>
        <dbReference type="ARBA" id="ARBA00023015"/>
    </source>
</evidence>
<dbReference type="eggNOG" id="COG1609">
    <property type="taxonomic scope" value="Bacteria"/>
</dbReference>
<dbReference type="EMBL" id="AWXE01000001">
    <property type="protein sequence ID" value="ERL47353.1"/>
    <property type="molecule type" value="Genomic_DNA"/>
</dbReference>
<dbReference type="SMART" id="SM00354">
    <property type="entry name" value="HTH_LACI"/>
    <property type="match status" value="1"/>
</dbReference>
<dbReference type="GO" id="GO:0003700">
    <property type="term" value="F:DNA-binding transcription factor activity"/>
    <property type="evidence" value="ECO:0007669"/>
    <property type="project" value="TreeGrafter"/>
</dbReference>
<dbReference type="PROSITE" id="PS00356">
    <property type="entry name" value="HTH_LACI_1"/>
    <property type="match status" value="1"/>
</dbReference>
<dbReference type="Pfam" id="PF13377">
    <property type="entry name" value="Peripla_BP_3"/>
    <property type="match status" value="1"/>
</dbReference>
<dbReference type="Gene3D" id="3.40.50.2300">
    <property type="match status" value="2"/>
</dbReference>
<evidence type="ECO:0000259" key="4">
    <source>
        <dbReference type="PROSITE" id="PS50932"/>
    </source>
</evidence>
<dbReference type="AlphaFoldDB" id="U2WV16"/>
<name>U2WV16_9PROT</name>
<accession>U2WV16</accession>
<keyword evidence="3" id="KW-0804">Transcription</keyword>
<protein>
    <submittedName>
        <fullName evidence="5">Transcriptional regulatory protein</fullName>
    </submittedName>
</protein>
<dbReference type="PANTHER" id="PTHR30146:SF153">
    <property type="entry name" value="LACTOSE OPERON REPRESSOR"/>
    <property type="match status" value="1"/>
</dbReference>
<dbReference type="CDD" id="cd01392">
    <property type="entry name" value="HTH_LacI"/>
    <property type="match status" value="1"/>
</dbReference>
<dbReference type="InterPro" id="IPR046335">
    <property type="entry name" value="LacI/GalR-like_sensor"/>
</dbReference>
<feature type="domain" description="HTH lacI-type" evidence="4">
    <location>
        <begin position="27"/>
        <end position="81"/>
    </location>
</feature>
<dbReference type="InterPro" id="IPR028082">
    <property type="entry name" value="Peripla_BP_I"/>
</dbReference>
<organism evidence="5 6">
    <name type="scientific">Candidatus Micropelagius thuwalensis</name>
    <dbReference type="NCBI Taxonomy" id="1397666"/>
    <lineage>
        <taxon>Bacteria</taxon>
        <taxon>Pseudomonadati</taxon>
        <taxon>Pseudomonadota</taxon>
        <taxon>Alphaproteobacteria</taxon>
        <taxon>PS1 clade</taxon>
        <taxon>Candidatus Micropelagius</taxon>
    </lineage>
</organism>
<evidence type="ECO:0000313" key="5">
    <source>
        <dbReference type="EMBL" id="ERL47353.1"/>
    </source>
</evidence>
<dbReference type="InterPro" id="IPR010982">
    <property type="entry name" value="Lambda_DNA-bd_dom_sf"/>
</dbReference>
<dbReference type="OrthoDB" id="8433438at2"/>
<keyword evidence="1" id="KW-0805">Transcription regulation</keyword>
<reference evidence="5 6" key="1">
    <citation type="journal article" date="2014" name="FEMS Microbiol. Ecol.">
        <title>Genomic differentiation among two strains of the PS1 clade isolated from geographically separated marine habitats.</title>
        <authorList>
            <person name="Jimenez-Infante F."/>
            <person name="Ngugi D.K."/>
            <person name="Alam I."/>
            <person name="Rashid M."/>
            <person name="Baalawi W."/>
            <person name="Kamau A.A."/>
            <person name="Bajic V.B."/>
            <person name="Stingl U."/>
        </authorList>
    </citation>
    <scope>NUCLEOTIDE SEQUENCE [LARGE SCALE GENOMIC DNA]</scope>
    <source>
        <strain evidence="5 6">RS24</strain>
    </source>
</reference>
<dbReference type="PATRIC" id="fig|1397666.3.peg.266"/>
<keyword evidence="6" id="KW-1185">Reference proteome</keyword>
<dbReference type="STRING" id="1397666.RS24_00286"/>
<dbReference type="PANTHER" id="PTHR30146">
    <property type="entry name" value="LACI-RELATED TRANSCRIPTIONAL REPRESSOR"/>
    <property type="match status" value="1"/>
</dbReference>
<proteinExistence type="predicted"/>
<dbReference type="Proteomes" id="UP000016762">
    <property type="component" value="Unassembled WGS sequence"/>
</dbReference>
<dbReference type="InterPro" id="IPR000843">
    <property type="entry name" value="HTH_LacI"/>
</dbReference>